<dbReference type="Proteomes" id="UP000639973">
    <property type="component" value="Unassembled WGS sequence"/>
</dbReference>
<gene>
    <name evidence="1" type="ORF">GCM10010840_06170</name>
</gene>
<keyword evidence="2" id="KW-1185">Reference proteome</keyword>
<reference evidence="2" key="1">
    <citation type="journal article" date="2019" name="Int. J. Syst. Evol. Microbiol.">
        <title>The Global Catalogue of Microorganisms (GCM) 10K type strain sequencing project: providing services to taxonomists for standard genome sequencing and annotation.</title>
        <authorList>
            <consortium name="The Broad Institute Genomics Platform"/>
            <consortium name="The Broad Institute Genome Sequencing Center for Infectious Disease"/>
            <person name="Wu L."/>
            <person name="Ma J."/>
        </authorList>
    </citation>
    <scope>NUCLEOTIDE SEQUENCE [LARGE SCALE GENOMIC DNA]</scope>
    <source>
        <strain evidence="2">JCM 15442</strain>
    </source>
</reference>
<evidence type="ECO:0000313" key="2">
    <source>
        <dbReference type="Proteomes" id="UP000639973"/>
    </source>
</evidence>
<evidence type="ECO:0000313" key="1">
    <source>
        <dbReference type="EMBL" id="GGL70798.1"/>
    </source>
</evidence>
<comment type="caution">
    <text evidence="1">The sequence shown here is derived from an EMBL/GenBank/DDBJ whole genome shotgun (WGS) entry which is preliminary data.</text>
</comment>
<protein>
    <submittedName>
        <fullName evidence="1">Uncharacterized protein</fullName>
    </submittedName>
</protein>
<accession>A0ABQ2G222</accession>
<organism evidence="1 2">
    <name type="scientific">Deinococcus aerolatus</name>
    <dbReference type="NCBI Taxonomy" id="522487"/>
    <lineage>
        <taxon>Bacteria</taxon>
        <taxon>Thermotogati</taxon>
        <taxon>Deinococcota</taxon>
        <taxon>Deinococci</taxon>
        <taxon>Deinococcales</taxon>
        <taxon>Deinococcaceae</taxon>
        <taxon>Deinococcus</taxon>
    </lineage>
</organism>
<dbReference type="EMBL" id="BMOL01000002">
    <property type="protein sequence ID" value="GGL70798.1"/>
    <property type="molecule type" value="Genomic_DNA"/>
</dbReference>
<name>A0ABQ2G222_9DEIO</name>
<proteinExistence type="predicted"/>
<sequence length="98" mass="10208">MIWTPPSWCARETSLAAEAQFILSASSRFLAAGATCEVFTAGVRVLRLALGPEASLGLQAAITRALSAAGVPVPEVLELGSLPSGRVFSSAPVRRRGR</sequence>